<reference evidence="3" key="1">
    <citation type="submission" date="2016-10" db="EMBL/GenBank/DDBJ databases">
        <authorList>
            <person name="Varghese N."/>
            <person name="Submissions S."/>
        </authorList>
    </citation>
    <scope>NUCLEOTIDE SEQUENCE [LARGE SCALE GENOMIC DNA]</scope>
    <source>
        <strain evidence="3">ATCC 23835</strain>
    </source>
</reference>
<dbReference type="GeneID" id="300205233"/>
<dbReference type="Proteomes" id="UP000199524">
    <property type="component" value="Chromosome I"/>
</dbReference>
<feature type="region of interest" description="Disordered" evidence="1">
    <location>
        <begin position="1"/>
        <end position="33"/>
    </location>
</feature>
<keyword evidence="3" id="KW-1185">Reference proteome</keyword>
<protein>
    <submittedName>
        <fullName evidence="2">Uncharacterized protein</fullName>
    </submittedName>
</protein>
<dbReference type="RefSeq" id="WP_157696360.1">
    <property type="nucleotide sequence ID" value="NZ_LT629777.1"/>
</dbReference>
<evidence type="ECO:0000313" key="3">
    <source>
        <dbReference type="Proteomes" id="UP000199524"/>
    </source>
</evidence>
<dbReference type="AlphaFoldDB" id="A0A1H1NL22"/>
<dbReference type="EMBL" id="LT629777">
    <property type="protein sequence ID" value="SDR99405.1"/>
    <property type="molecule type" value="Genomic_DNA"/>
</dbReference>
<proteinExistence type="predicted"/>
<feature type="compositionally biased region" description="Basic and acidic residues" evidence="1">
    <location>
        <begin position="1"/>
        <end position="10"/>
    </location>
</feature>
<name>A0A1H1NL22_9PSED</name>
<gene>
    <name evidence="2" type="ORF">SAMN05216598_0178</name>
</gene>
<evidence type="ECO:0000256" key="1">
    <source>
        <dbReference type="SAM" id="MobiDB-lite"/>
    </source>
</evidence>
<organism evidence="2 3">
    <name type="scientific">Pseudomonas asplenii</name>
    <dbReference type="NCBI Taxonomy" id="53407"/>
    <lineage>
        <taxon>Bacteria</taxon>
        <taxon>Pseudomonadati</taxon>
        <taxon>Pseudomonadota</taxon>
        <taxon>Gammaproteobacteria</taxon>
        <taxon>Pseudomonadales</taxon>
        <taxon>Pseudomonadaceae</taxon>
        <taxon>Pseudomonas</taxon>
    </lineage>
</organism>
<accession>A0A1H1NL22</accession>
<evidence type="ECO:0000313" key="2">
    <source>
        <dbReference type="EMBL" id="SDR99405.1"/>
    </source>
</evidence>
<sequence>MAKAKAEPKGKSRLSIADPPQDTSLPSAPDPGILELDEPHIPAALPLLFDETALTIPLSAQLEDLQVTIEKVWAGHQAHLPVVTTVELLWGSETAAKYEIQGPYDPDQLFPYTRTIPVNYLTQPGFRVIRYRVTSPAVGTATSDPTFINVDQTAPNQDNSGPPLHFENEVERDGLTDEYLNTHGGAPTTVDRWPDLLMEDQVIYYWSKTPRRLTADEDEAGTLSITFDHAQGQPVEYTIPESVIRKSGPGVRYASYRLKDRAGNLGGFSDPTKVEVLTAQMPGDLEKPRVPLASDDLIDLADVRAGVVMNIPFIDGAQAGDGVMPYWNTHAMPSFLLEDVNLWPIPRDVSWQIVSSGGFAAPTSTRIYYRYQKGSLPPENSPSAFFMVDLTVAGPNPEGPDPINRLLDPVTVKGVTGDDIVTSADSNRHLRVEVLLFDDPQVGETLELMWGSDSALAVTYTVKAGDIGGQLLELYVPWPIVEGVGSHPRLPVYYWTDNGVNRQRSRDTPVQVTITRIEDLVAPSFIDAVQGKINCHTMPPPWEGVRVQIPGDPRFAENDTVTLFWGGHSSTNGSGPAIPGSEERFPHVLSEEEARNGVVITVLPFNPLITLPGLVTPQNGSAVVYYTLSKTDGTGGESKMRMVAVSLILASGKRCLGE</sequence>